<feature type="transmembrane region" description="Helical" evidence="1">
    <location>
        <begin position="179"/>
        <end position="201"/>
    </location>
</feature>
<dbReference type="EMBL" id="JAGGKQ010000020">
    <property type="protein sequence ID" value="MBP1923397.1"/>
    <property type="molecule type" value="Genomic_DNA"/>
</dbReference>
<evidence type="ECO:0000256" key="1">
    <source>
        <dbReference type="SAM" id="Phobius"/>
    </source>
</evidence>
<dbReference type="Proteomes" id="UP000823588">
    <property type="component" value="Unassembled WGS sequence"/>
</dbReference>
<keyword evidence="1" id="KW-0472">Membrane</keyword>
<keyword evidence="1" id="KW-1133">Transmembrane helix</keyword>
<reference evidence="2" key="1">
    <citation type="submission" date="2021-03" db="EMBL/GenBank/DDBJ databases">
        <title>Genomic Encyclopedia of Type Strains, Phase IV (KMG-IV): sequencing the most valuable type-strain genomes for metagenomic binning, comparative biology and taxonomic classification.</title>
        <authorList>
            <person name="Goeker M."/>
        </authorList>
    </citation>
    <scope>NUCLEOTIDE SEQUENCE</scope>
    <source>
        <strain evidence="2">DSM 23564</strain>
    </source>
</reference>
<dbReference type="InterPro" id="IPR045466">
    <property type="entry name" value="DUF6498"/>
</dbReference>
<sequence>MPAEIGGRRSEQGDAVQEYLPPIATHTLLLVGVVFFGWSVAELLFLYLVEVAVVHLVFVTVALFAAQPMDSDNLDERQREPETIRIGSLLPPVYRRNVQPVRHYLILGGMYLLPLFYAVAQFAEGGLRSLLSPTVLLAILAVCLAQLARARRRIFVGQSYRSQSPADAIRIGLRPVYELIIVLLFVVVPVTFILVAAAFAVGDIESLTLVLIAYVVPIGIARTWLQNGGLTVTLRHEG</sequence>
<organism evidence="2 3">
    <name type="scientific">Halorubrum alkaliphilum</name>
    <dbReference type="NCBI Taxonomy" id="261290"/>
    <lineage>
        <taxon>Archaea</taxon>
        <taxon>Methanobacteriati</taxon>
        <taxon>Methanobacteriota</taxon>
        <taxon>Stenosarchaea group</taxon>
        <taxon>Halobacteria</taxon>
        <taxon>Halobacteriales</taxon>
        <taxon>Haloferacaceae</taxon>
        <taxon>Halorubrum</taxon>
    </lineage>
</organism>
<dbReference type="RefSeq" id="WP_209486299.1">
    <property type="nucleotide sequence ID" value="NZ_JAGGKQ010000020.1"/>
</dbReference>
<keyword evidence="3" id="KW-1185">Reference proteome</keyword>
<comment type="caution">
    <text evidence="2">The sequence shown here is derived from an EMBL/GenBank/DDBJ whole genome shotgun (WGS) entry which is preliminary data.</text>
</comment>
<feature type="transmembrane region" description="Helical" evidence="1">
    <location>
        <begin position="44"/>
        <end position="66"/>
    </location>
</feature>
<name>A0A8T4GI60_9EURY</name>
<proteinExistence type="predicted"/>
<feature type="transmembrane region" description="Helical" evidence="1">
    <location>
        <begin position="207"/>
        <end position="225"/>
    </location>
</feature>
<feature type="transmembrane region" description="Helical" evidence="1">
    <location>
        <begin position="20"/>
        <end position="38"/>
    </location>
</feature>
<protein>
    <submittedName>
        <fullName evidence="2">Uncharacterized protein</fullName>
    </submittedName>
</protein>
<keyword evidence="1" id="KW-0812">Transmembrane</keyword>
<gene>
    <name evidence="2" type="ORF">J2751_002439</name>
</gene>
<dbReference type="Pfam" id="PF20108">
    <property type="entry name" value="DUF6498"/>
    <property type="match status" value="1"/>
</dbReference>
<dbReference type="AlphaFoldDB" id="A0A8T4GI60"/>
<accession>A0A8T4GI60</accession>
<dbReference type="OrthoDB" id="169315at2157"/>
<feature type="transmembrane region" description="Helical" evidence="1">
    <location>
        <begin position="129"/>
        <end position="148"/>
    </location>
</feature>
<evidence type="ECO:0000313" key="2">
    <source>
        <dbReference type="EMBL" id="MBP1923397.1"/>
    </source>
</evidence>
<feature type="transmembrane region" description="Helical" evidence="1">
    <location>
        <begin position="104"/>
        <end position="123"/>
    </location>
</feature>
<evidence type="ECO:0000313" key="3">
    <source>
        <dbReference type="Proteomes" id="UP000823588"/>
    </source>
</evidence>